<dbReference type="Pfam" id="PF17517">
    <property type="entry name" value="IgGFc_binding"/>
    <property type="match status" value="1"/>
</dbReference>
<dbReference type="InterPro" id="IPR035234">
    <property type="entry name" value="IgGFc-bd_N"/>
</dbReference>
<dbReference type="PANTHER" id="PTHR46534:SF1">
    <property type="entry name" value="IGGFC-BINDING PROTEIN N-TERMINAL DOMAIN-CONTAINING PROTEIN"/>
    <property type="match status" value="1"/>
</dbReference>
<dbReference type="EMBL" id="VSWD01000002">
    <property type="protein sequence ID" value="KAK3107669.1"/>
    <property type="molecule type" value="Genomic_DNA"/>
</dbReference>
<keyword evidence="3" id="KW-1185">Reference proteome</keyword>
<protein>
    <recommendedName>
        <fullName evidence="1">IgGFc-binding protein N-terminal domain-containing protein</fullName>
    </recommendedName>
</protein>
<proteinExistence type="predicted"/>
<dbReference type="AlphaFoldDB" id="A0AA88YM65"/>
<sequence>MQSGDADSPRAPGLNSECECCSFRGSQPFRWEFSRFCLAFSPSGLNNCVFSSGREFFMTFGTNFYPYAFRKFVQLLIHSNTSGQANVSIPFQKTFDSINITTGETVYNFSNPGPLDPYYLEIKTKGVYLNSSVPIKVYLINHGGSSTDGFLVYPKEFLSTEYLVSTSQPYINRPYTHFQSEFAILSTTDNNNVSIQLRLFNGSITYNNKTFRNGERIHIVLGRLDTFQIYHPWDMSGTRIVSRFPVAVVAGNRCNVFESYNGCDHFSEMMPPVSQLATKYIAPDFYDYFNWTIQVVAASNHTHVKIHEKNGVNVTKTLKENAKMEVVVENVATIEASSPVLTTLYVHGLHVVERLDPFMTLCPWIDSYKREYAVVVPSLGFESYLAISVETAFLSGIAIDGKVITDTIDMMYDTNVLLDGVRYTVLSVNVTSGPHTISHENDKPFGLIVYGNQMHDSYGFLGGLF</sequence>
<reference evidence="2" key="1">
    <citation type="submission" date="2019-08" db="EMBL/GenBank/DDBJ databases">
        <title>The improved chromosome-level genome for the pearl oyster Pinctada fucata martensii using PacBio sequencing and Hi-C.</title>
        <authorList>
            <person name="Zheng Z."/>
        </authorList>
    </citation>
    <scope>NUCLEOTIDE SEQUENCE</scope>
    <source>
        <strain evidence="2">ZZ-2019</strain>
        <tissue evidence="2">Adductor muscle</tissue>
    </source>
</reference>
<evidence type="ECO:0000313" key="3">
    <source>
        <dbReference type="Proteomes" id="UP001186944"/>
    </source>
</evidence>
<gene>
    <name evidence="2" type="ORF">FSP39_019534</name>
</gene>
<accession>A0AA88YM65</accession>
<dbReference type="PANTHER" id="PTHR46534">
    <property type="entry name" value="IGGFC_BINDING DOMAIN-CONTAINING PROTEIN"/>
    <property type="match status" value="1"/>
</dbReference>
<evidence type="ECO:0000313" key="2">
    <source>
        <dbReference type="EMBL" id="KAK3107669.1"/>
    </source>
</evidence>
<comment type="caution">
    <text evidence="2">The sequence shown here is derived from an EMBL/GenBank/DDBJ whole genome shotgun (WGS) entry which is preliminary data.</text>
</comment>
<evidence type="ECO:0000259" key="1">
    <source>
        <dbReference type="Pfam" id="PF17517"/>
    </source>
</evidence>
<feature type="domain" description="IgGFc-binding protein N-terminal" evidence="1">
    <location>
        <begin position="148"/>
        <end position="451"/>
    </location>
</feature>
<organism evidence="2 3">
    <name type="scientific">Pinctada imbricata</name>
    <name type="common">Atlantic pearl-oyster</name>
    <name type="synonym">Pinctada martensii</name>
    <dbReference type="NCBI Taxonomy" id="66713"/>
    <lineage>
        <taxon>Eukaryota</taxon>
        <taxon>Metazoa</taxon>
        <taxon>Spiralia</taxon>
        <taxon>Lophotrochozoa</taxon>
        <taxon>Mollusca</taxon>
        <taxon>Bivalvia</taxon>
        <taxon>Autobranchia</taxon>
        <taxon>Pteriomorphia</taxon>
        <taxon>Pterioida</taxon>
        <taxon>Pterioidea</taxon>
        <taxon>Pteriidae</taxon>
        <taxon>Pinctada</taxon>
    </lineage>
</organism>
<name>A0AA88YM65_PINIB</name>
<dbReference type="Proteomes" id="UP001186944">
    <property type="component" value="Unassembled WGS sequence"/>
</dbReference>